<keyword evidence="4" id="KW-0378">Hydrolase</keyword>
<evidence type="ECO:0000256" key="2">
    <source>
        <dbReference type="ARBA" id="ARBA00022723"/>
    </source>
</evidence>
<dbReference type="NCBIfam" id="TIGR00277">
    <property type="entry name" value="HDIG"/>
    <property type="match status" value="1"/>
</dbReference>
<evidence type="ECO:0000256" key="6">
    <source>
        <dbReference type="ARBA" id="ARBA00049417"/>
    </source>
</evidence>
<dbReference type="Gene3D" id="1.10.3210.10">
    <property type="entry name" value="Hypothetical protein af1432"/>
    <property type="match status" value="1"/>
</dbReference>
<dbReference type="InterPro" id="IPR051094">
    <property type="entry name" value="Diverse_Catalytic_Enzymes"/>
</dbReference>
<dbReference type="SMART" id="SM00471">
    <property type="entry name" value="HDc"/>
    <property type="match status" value="1"/>
</dbReference>
<evidence type="ECO:0000256" key="4">
    <source>
        <dbReference type="ARBA" id="ARBA00022801"/>
    </source>
</evidence>
<evidence type="ECO:0000256" key="1">
    <source>
        <dbReference type="ARBA" id="ARBA00012506"/>
    </source>
</evidence>
<dbReference type="PANTHER" id="PTHR35795:SF1">
    <property type="entry name" value="BIS(5'-NUCLEOSYL)-TETRAPHOSPHATASE, SYMMETRICAL"/>
    <property type="match status" value="1"/>
</dbReference>
<organism evidence="8 9">
    <name type="scientific">Dorea longicatena</name>
    <dbReference type="NCBI Taxonomy" id="88431"/>
    <lineage>
        <taxon>Bacteria</taxon>
        <taxon>Bacillati</taxon>
        <taxon>Bacillota</taxon>
        <taxon>Clostridia</taxon>
        <taxon>Lachnospirales</taxon>
        <taxon>Lachnospiraceae</taxon>
        <taxon>Dorea</taxon>
    </lineage>
</organism>
<evidence type="ECO:0000313" key="8">
    <source>
        <dbReference type="EMBL" id="VUX00989.1"/>
    </source>
</evidence>
<dbReference type="RefSeq" id="WP_144100193.1">
    <property type="nucleotide sequence ID" value="NZ_CABHNM010000029.1"/>
</dbReference>
<feature type="domain" description="HD" evidence="7">
    <location>
        <begin position="20"/>
        <end position="135"/>
    </location>
</feature>
<dbReference type="AlphaFoldDB" id="A0A564T1Q3"/>
<evidence type="ECO:0000313" key="9">
    <source>
        <dbReference type="Proteomes" id="UP000398619"/>
    </source>
</evidence>
<sequence length="196" mass="22581">MNERIIKIQHVLKKELDDNRYQHTLGVMYTAASMAMRYDVDVLKALYAGLLHDCAKCIPNDKKLHLCGKYGFTVSDIERENPSLLHAKLGACLAHEKYGVTDKEIIHAIESHTTGCPAMTMLEKIIYIADYIEPGRKELPNMADVRRLAFQNIDECLYRILKDSLVYLNSRKIAVDPMTQKTYDYYKKENNFSESQ</sequence>
<keyword evidence="2" id="KW-0479">Metal-binding</keyword>
<comment type="catalytic activity">
    <reaction evidence="6">
        <text>P(1),P(4)-bis(5'-adenosyl) tetraphosphate + H2O = 2 ADP + 2 H(+)</text>
        <dbReference type="Rhea" id="RHEA:24252"/>
        <dbReference type="ChEBI" id="CHEBI:15377"/>
        <dbReference type="ChEBI" id="CHEBI:15378"/>
        <dbReference type="ChEBI" id="CHEBI:58141"/>
        <dbReference type="ChEBI" id="CHEBI:456216"/>
        <dbReference type="EC" id="3.6.1.41"/>
    </reaction>
</comment>
<name>A0A564T1Q3_9FIRM</name>
<protein>
    <recommendedName>
        <fullName evidence="1">bis(5'-nucleosyl)-tetraphosphatase (symmetrical)</fullName>
        <ecNumber evidence="1">3.6.1.41</ecNumber>
    </recommendedName>
</protein>
<dbReference type="GO" id="GO:0008803">
    <property type="term" value="F:bis(5'-nucleosyl)-tetraphosphatase (symmetrical) activity"/>
    <property type="evidence" value="ECO:0007669"/>
    <property type="project" value="UniProtKB-EC"/>
</dbReference>
<dbReference type="PANTHER" id="PTHR35795">
    <property type="entry name" value="SLR1885 PROTEIN"/>
    <property type="match status" value="1"/>
</dbReference>
<dbReference type="EMBL" id="CABHNM010000029">
    <property type="protein sequence ID" value="VUX00989.1"/>
    <property type="molecule type" value="Genomic_DNA"/>
</dbReference>
<evidence type="ECO:0000256" key="3">
    <source>
        <dbReference type="ARBA" id="ARBA00022741"/>
    </source>
</evidence>
<reference evidence="8 9" key="1">
    <citation type="submission" date="2019-07" db="EMBL/GenBank/DDBJ databases">
        <authorList>
            <person name="Hibberd C M."/>
            <person name="Gehrig L. J."/>
            <person name="Chang H.-W."/>
            <person name="Venkatesh S."/>
        </authorList>
    </citation>
    <scope>NUCLEOTIDE SEQUENCE [LARGE SCALE GENOMIC DNA]</scope>
    <source>
        <strain evidence="8">Dorea_longicatena_SSTS_Bg7063</strain>
    </source>
</reference>
<evidence type="ECO:0000256" key="5">
    <source>
        <dbReference type="ARBA" id="ARBA00023004"/>
    </source>
</evidence>
<dbReference type="InterPro" id="IPR003607">
    <property type="entry name" value="HD/PDEase_dom"/>
</dbReference>
<dbReference type="GO" id="GO:0046872">
    <property type="term" value="F:metal ion binding"/>
    <property type="evidence" value="ECO:0007669"/>
    <property type="project" value="UniProtKB-KW"/>
</dbReference>
<evidence type="ECO:0000259" key="7">
    <source>
        <dbReference type="PROSITE" id="PS51831"/>
    </source>
</evidence>
<dbReference type="InterPro" id="IPR006674">
    <property type="entry name" value="HD_domain"/>
</dbReference>
<dbReference type="GO" id="GO:0000166">
    <property type="term" value="F:nucleotide binding"/>
    <property type="evidence" value="ECO:0007669"/>
    <property type="project" value="UniProtKB-KW"/>
</dbReference>
<dbReference type="CDD" id="cd00077">
    <property type="entry name" value="HDc"/>
    <property type="match status" value="1"/>
</dbReference>
<proteinExistence type="predicted"/>
<gene>
    <name evidence="8" type="ORF">DLSSTS7063_01150</name>
</gene>
<dbReference type="GO" id="GO:0016779">
    <property type="term" value="F:nucleotidyltransferase activity"/>
    <property type="evidence" value="ECO:0007669"/>
    <property type="project" value="UniProtKB-KW"/>
</dbReference>
<keyword evidence="5" id="KW-0408">Iron</keyword>
<dbReference type="PROSITE" id="PS51831">
    <property type="entry name" value="HD"/>
    <property type="match status" value="1"/>
</dbReference>
<keyword evidence="3" id="KW-0547">Nucleotide-binding</keyword>
<dbReference type="NCBIfam" id="TIGR00488">
    <property type="entry name" value="bis(5'-nucleosyl)-tetraphosphatase (symmetrical) YqeK"/>
    <property type="match status" value="1"/>
</dbReference>
<dbReference type="EC" id="3.6.1.41" evidence="1"/>
<dbReference type="Proteomes" id="UP000398619">
    <property type="component" value="Unassembled WGS sequence"/>
</dbReference>
<accession>A0A564T1Q3</accession>
<dbReference type="InterPro" id="IPR006675">
    <property type="entry name" value="HDIG_dom"/>
</dbReference>
<dbReference type="InterPro" id="IPR005249">
    <property type="entry name" value="YqeK"/>
</dbReference>
<dbReference type="Pfam" id="PF01966">
    <property type="entry name" value="HD"/>
    <property type="match status" value="1"/>
</dbReference>
<keyword evidence="8" id="KW-0548">Nucleotidyltransferase</keyword>
<keyword evidence="8" id="KW-0808">Transferase</keyword>
<dbReference type="SUPFAM" id="SSF109604">
    <property type="entry name" value="HD-domain/PDEase-like"/>
    <property type="match status" value="1"/>
</dbReference>